<name>A0ABZ2RSJ1_ECTME</name>
<gene>
    <name evidence="1" type="ORF">WG219_09490</name>
</gene>
<evidence type="ECO:0000313" key="2">
    <source>
        <dbReference type="Proteomes" id="UP001476583"/>
    </source>
</evidence>
<dbReference type="EMBL" id="CP148074">
    <property type="protein sequence ID" value="WXL27666.1"/>
    <property type="molecule type" value="Genomic_DNA"/>
</dbReference>
<sequence>MRISAGPGLVLGGLPGWQGKRFIDESTATNVLKKGDELVDKLRMGCQEGVSSVDGRRGVALNYGADAPPPWRWIRDELRVLDDDTWLAMTVVDLPLLRCLALPFVLQREC</sequence>
<proteinExistence type="predicted"/>
<accession>A0ABZ2RSJ1</accession>
<reference evidence="1 2" key="1">
    <citation type="submission" date="2024-03" db="EMBL/GenBank/DDBJ databases">
        <title>Complete genome of BD2.</title>
        <authorList>
            <person name="Cao G."/>
        </authorList>
    </citation>
    <scope>NUCLEOTIDE SEQUENCE [LARGE SCALE GENOMIC DNA]</scope>
    <source>
        <strain evidence="1 2">BD2</strain>
    </source>
</reference>
<organism evidence="1 2">
    <name type="scientific">Ectopseudomonas mendocina</name>
    <name type="common">Pseudomonas mendocina</name>
    <dbReference type="NCBI Taxonomy" id="300"/>
    <lineage>
        <taxon>Bacteria</taxon>
        <taxon>Pseudomonadati</taxon>
        <taxon>Pseudomonadota</taxon>
        <taxon>Gammaproteobacteria</taxon>
        <taxon>Pseudomonadales</taxon>
        <taxon>Pseudomonadaceae</taxon>
        <taxon>Ectopseudomonas</taxon>
    </lineage>
</organism>
<protein>
    <submittedName>
        <fullName evidence="1">Uncharacterized protein</fullName>
    </submittedName>
</protein>
<keyword evidence="2" id="KW-1185">Reference proteome</keyword>
<evidence type="ECO:0000313" key="1">
    <source>
        <dbReference type="EMBL" id="WXL27666.1"/>
    </source>
</evidence>
<dbReference type="Proteomes" id="UP001476583">
    <property type="component" value="Chromosome"/>
</dbReference>